<sequence>MSAHVVASRSVVVVATTRRARAPVSVRATTTPRERASTRSTSSSPEDGDDATTTRRARATACAAACALALASSPLASVAAGAESTTIAEFNASGIVFKDAVNVVALRDPDVSGVTLYLSDFSRSLSAKAKSGDFFTEPSQTSLGCVRAETVRVDGDIAGFQGKELFSERKNINFLNQKNLKVRRVFDAANDVVLYVSYSTRTASSSKDDGPSAGQYKTSVCAIQLKPGEATGGSAAPS</sequence>
<feature type="region of interest" description="Disordered" evidence="1">
    <location>
        <begin position="22"/>
        <end position="55"/>
    </location>
</feature>
<reference evidence="2 3" key="1">
    <citation type="journal article" date="2009" name="Science">
        <title>Green evolution and dynamic adaptations revealed by genomes of the marine picoeukaryotes Micromonas.</title>
        <authorList>
            <person name="Worden A.Z."/>
            <person name="Lee J.H."/>
            <person name="Mock T."/>
            <person name="Rouze P."/>
            <person name="Simmons M.P."/>
            <person name="Aerts A.L."/>
            <person name="Allen A.E."/>
            <person name="Cuvelier M.L."/>
            <person name="Derelle E."/>
            <person name="Everett M.V."/>
            <person name="Foulon E."/>
            <person name="Grimwood J."/>
            <person name="Gundlach H."/>
            <person name="Henrissat B."/>
            <person name="Napoli C."/>
            <person name="McDonald S.M."/>
            <person name="Parker M.S."/>
            <person name="Rombauts S."/>
            <person name="Salamov A."/>
            <person name="Von Dassow P."/>
            <person name="Badger J.H."/>
            <person name="Coutinho P.M."/>
            <person name="Demir E."/>
            <person name="Dubchak I."/>
            <person name="Gentemann C."/>
            <person name="Eikrem W."/>
            <person name="Gready J.E."/>
            <person name="John U."/>
            <person name="Lanier W."/>
            <person name="Lindquist E.A."/>
            <person name="Lucas S."/>
            <person name="Mayer K.F."/>
            <person name="Moreau H."/>
            <person name="Not F."/>
            <person name="Otillar R."/>
            <person name="Panaud O."/>
            <person name="Pangilinan J."/>
            <person name="Paulsen I."/>
            <person name="Piegu B."/>
            <person name="Poliakov A."/>
            <person name="Robbens S."/>
            <person name="Schmutz J."/>
            <person name="Toulza E."/>
            <person name="Wyss T."/>
            <person name="Zelensky A."/>
            <person name="Zhou K."/>
            <person name="Armbrust E.V."/>
            <person name="Bhattacharya D."/>
            <person name="Goodenough U.W."/>
            <person name="Van de Peer Y."/>
            <person name="Grigoriev I.V."/>
        </authorList>
    </citation>
    <scope>NUCLEOTIDE SEQUENCE [LARGE SCALE GENOMIC DNA]</scope>
    <source>
        <strain evidence="2 3">CCMP1545</strain>
    </source>
</reference>
<accession>C1MIA3</accession>
<dbReference type="eggNOG" id="ENOG502S2V0">
    <property type="taxonomic scope" value="Eukaryota"/>
</dbReference>
<evidence type="ECO:0000313" key="3">
    <source>
        <dbReference type="Proteomes" id="UP000001876"/>
    </source>
</evidence>
<dbReference type="GeneID" id="9680300"/>
<evidence type="ECO:0000256" key="1">
    <source>
        <dbReference type="SAM" id="MobiDB-lite"/>
    </source>
</evidence>
<dbReference type="InterPro" id="IPR010292">
    <property type="entry name" value="Uncharacterised_CreA"/>
</dbReference>
<keyword evidence="3" id="KW-1185">Reference proteome</keyword>
<protein>
    <submittedName>
        <fullName evidence="2">Predicted protein</fullName>
    </submittedName>
</protein>
<evidence type="ECO:0000313" key="2">
    <source>
        <dbReference type="EMBL" id="EEH60885.1"/>
    </source>
</evidence>
<name>C1MIA3_MICPC</name>
<proteinExistence type="predicted"/>
<dbReference type="KEGG" id="mpp:MICPUCDRAFT_50497"/>
<dbReference type="Proteomes" id="UP000001876">
    <property type="component" value="Unassembled WGS sequence"/>
</dbReference>
<dbReference type="AlphaFoldDB" id="C1MIA3"/>
<feature type="compositionally biased region" description="Low complexity" evidence="1">
    <location>
        <begin position="22"/>
        <end position="31"/>
    </location>
</feature>
<dbReference type="OrthoDB" id="10260865at2759"/>
<dbReference type="EMBL" id="GG663735">
    <property type="protein sequence ID" value="EEH60885.1"/>
    <property type="molecule type" value="Genomic_DNA"/>
</dbReference>
<organism evidence="3">
    <name type="scientific">Micromonas pusilla (strain CCMP1545)</name>
    <name type="common">Picoplanktonic green alga</name>
    <dbReference type="NCBI Taxonomy" id="564608"/>
    <lineage>
        <taxon>Eukaryota</taxon>
        <taxon>Viridiplantae</taxon>
        <taxon>Chlorophyta</taxon>
        <taxon>Mamiellophyceae</taxon>
        <taxon>Mamiellales</taxon>
        <taxon>Mamiellaceae</taxon>
        <taxon>Micromonas</taxon>
    </lineage>
</organism>
<dbReference type="Pfam" id="PF05981">
    <property type="entry name" value="CreA"/>
    <property type="match status" value="1"/>
</dbReference>
<dbReference type="RefSeq" id="XP_003055633.1">
    <property type="nucleotide sequence ID" value="XM_003055587.1"/>
</dbReference>
<dbReference type="PANTHER" id="PTHR37952:SF2">
    <property type="entry name" value="PROTEIN CREA"/>
    <property type="match status" value="1"/>
</dbReference>
<gene>
    <name evidence="2" type="ORF">MICPUCDRAFT_50497</name>
</gene>
<dbReference type="PANTHER" id="PTHR37952">
    <property type="match status" value="1"/>
</dbReference>